<dbReference type="EMBL" id="BAET01000033">
    <property type="protein sequence ID" value="GAB56900.1"/>
    <property type="molecule type" value="Genomic_DNA"/>
</dbReference>
<reference evidence="1 2" key="2">
    <citation type="journal article" date="2017" name="Antonie Van Leeuwenhoek">
        <title>Rhizobium rhizosphaerae sp. nov., a novel species isolated from rice rhizosphere.</title>
        <authorList>
            <person name="Zhao J.J."/>
            <person name="Zhang J."/>
            <person name="Zhang R.J."/>
            <person name="Zhang C.W."/>
            <person name="Yin H.Q."/>
            <person name="Zhang X.X."/>
        </authorList>
    </citation>
    <scope>NUCLEOTIDE SEQUENCE [LARGE SCALE GENOMIC DNA]</scope>
    <source>
        <strain evidence="1 2">ACAM 611</strain>
    </source>
</reference>
<accession>H5TEX3</accession>
<dbReference type="Proteomes" id="UP000053586">
    <property type="component" value="Unassembled WGS sequence"/>
</dbReference>
<keyword evidence="2" id="KW-1185">Reference proteome</keyword>
<reference evidence="1 2" key="1">
    <citation type="journal article" date="2012" name="J. Bacteriol.">
        <title>Genome sequence of proteorhodopsin-containing sea ice bacterium Glaciecola punicea ACAM 611T.</title>
        <authorList>
            <person name="Qin Q.-L."/>
            <person name="Xie B.-B."/>
            <person name="Shu Y.-L."/>
            <person name="Rong J.-C."/>
            <person name="Zhao D.-L."/>
            <person name="Zhang X.-Y."/>
            <person name="Chen X.-L."/>
            <person name="Zhou B.-C."/>
            <person name="Zhanga Y.-Z."/>
        </authorList>
    </citation>
    <scope>NUCLEOTIDE SEQUENCE [LARGE SCALE GENOMIC DNA]</scope>
    <source>
        <strain evidence="1 2">ACAM 611</strain>
    </source>
</reference>
<gene>
    <name evidence="1" type="ORF">GPUN_2786</name>
</gene>
<evidence type="ECO:0000313" key="2">
    <source>
        <dbReference type="Proteomes" id="UP000053586"/>
    </source>
</evidence>
<proteinExistence type="predicted"/>
<evidence type="ECO:0000313" key="1">
    <source>
        <dbReference type="EMBL" id="GAB56900.1"/>
    </source>
</evidence>
<sequence>MLPQRLLPAPLLGQPCIAAEVEGIDSVSRNDCKRTISSLLGGIFYKLYHKKNA</sequence>
<protein>
    <submittedName>
        <fullName evidence="1">Uncharacterized protein</fullName>
    </submittedName>
</protein>
<name>H5TEX3_9ALTE</name>
<comment type="caution">
    <text evidence="1">The sequence shown here is derived from an EMBL/GenBank/DDBJ whole genome shotgun (WGS) entry which is preliminary data.</text>
</comment>
<organism evidence="1 2">
    <name type="scientific">Glaciecola punicea ACAM 611</name>
    <dbReference type="NCBI Taxonomy" id="1121923"/>
    <lineage>
        <taxon>Bacteria</taxon>
        <taxon>Pseudomonadati</taxon>
        <taxon>Pseudomonadota</taxon>
        <taxon>Gammaproteobacteria</taxon>
        <taxon>Alteromonadales</taxon>
        <taxon>Alteromonadaceae</taxon>
        <taxon>Glaciecola</taxon>
    </lineage>
</organism>
<dbReference type="AlphaFoldDB" id="H5TEX3"/>